<dbReference type="InterPro" id="IPR005123">
    <property type="entry name" value="Oxoglu/Fe-dep_dioxygenase_dom"/>
</dbReference>
<keyword evidence="5" id="KW-0560">Oxidoreductase</keyword>
<evidence type="ECO:0000256" key="2">
    <source>
        <dbReference type="ARBA" id="ARBA00007879"/>
    </source>
</evidence>
<gene>
    <name evidence="9" type="ORF">Malapachy_0851</name>
</gene>
<dbReference type="InterPro" id="IPR032862">
    <property type="entry name" value="ALKBH6"/>
</dbReference>
<dbReference type="Gene3D" id="2.60.120.590">
    <property type="entry name" value="Alpha-ketoglutarate-dependent dioxygenase AlkB-like"/>
    <property type="match status" value="1"/>
</dbReference>
<dbReference type="PROSITE" id="PS51471">
    <property type="entry name" value="FE2OG_OXY"/>
    <property type="match status" value="1"/>
</dbReference>
<comment type="caution">
    <text evidence="9">The sequence shown here is derived from an EMBL/GenBank/DDBJ whole genome shotgun (WGS) entry which is preliminary data.</text>
</comment>
<dbReference type="AlphaFoldDB" id="A0A0M8MQW7"/>
<keyword evidence="4" id="KW-0223">Dioxygenase</keyword>
<dbReference type="PANTHER" id="PTHR46030:SF1">
    <property type="entry name" value="ALPHA-KETOGLUTARATE-DEPENDENT DIOXYGENASE ALKB HOMOLOG 6"/>
    <property type="match status" value="1"/>
</dbReference>
<dbReference type="Proteomes" id="UP000037751">
    <property type="component" value="Unassembled WGS sequence"/>
</dbReference>
<evidence type="ECO:0000256" key="4">
    <source>
        <dbReference type="ARBA" id="ARBA00022964"/>
    </source>
</evidence>
<dbReference type="VEuPathDB" id="FungiDB:Malapachy_0851"/>
<dbReference type="OrthoDB" id="412814at2759"/>
<dbReference type="InterPro" id="IPR027450">
    <property type="entry name" value="AlkB-like"/>
</dbReference>
<evidence type="ECO:0000313" key="10">
    <source>
        <dbReference type="Proteomes" id="UP000037751"/>
    </source>
</evidence>
<evidence type="ECO:0000256" key="7">
    <source>
        <dbReference type="ARBA" id="ARBA00023242"/>
    </source>
</evidence>
<dbReference type="InterPro" id="IPR037151">
    <property type="entry name" value="AlkB-like_sf"/>
</dbReference>
<dbReference type="SUPFAM" id="SSF51197">
    <property type="entry name" value="Clavaminate synthase-like"/>
    <property type="match status" value="1"/>
</dbReference>
<accession>A0A0M8MQW7</accession>
<protein>
    <recommendedName>
        <fullName evidence="8">Fe2OG dioxygenase domain-containing protein</fullName>
    </recommendedName>
</protein>
<sequence>MSLPPPLSMPGQAMSHGGFVYMPAFISEAEETQLLAKIDTAPKTRWKQLAHRRLQMWGGTLTERTGTLIPEPLPPWMTAYPALVERLAASGAFRESSHQAPNHCLVNDYFPGQGILPHTDGPAYDPVVATISLGGHTVLDIYEHTPDKPTPAQPSFVIVQEPRSLLITYGEAYTRFKHGIAERVHDTPEDRVHVLNASHLSGVYADPQATWTRERRVSLTFRDVARVHKGLMLRP</sequence>
<keyword evidence="3" id="KW-0479">Metal-binding</keyword>
<dbReference type="GO" id="GO:0005634">
    <property type="term" value="C:nucleus"/>
    <property type="evidence" value="ECO:0007669"/>
    <property type="project" value="UniProtKB-SubCell"/>
</dbReference>
<evidence type="ECO:0000313" key="9">
    <source>
        <dbReference type="EMBL" id="KOS15017.1"/>
    </source>
</evidence>
<evidence type="ECO:0000256" key="3">
    <source>
        <dbReference type="ARBA" id="ARBA00022723"/>
    </source>
</evidence>
<dbReference type="GeneID" id="28727239"/>
<keyword evidence="6" id="KW-0408">Iron</keyword>
<evidence type="ECO:0000259" key="8">
    <source>
        <dbReference type="PROSITE" id="PS51471"/>
    </source>
</evidence>
<evidence type="ECO:0000256" key="5">
    <source>
        <dbReference type="ARBA" id="ARBA00023002"/>
    </source>
</evidence>
<reference evidence="9 10" key="1">
    <citation type="submission" date="2015-07" db="EMBL/GenBank/DDBJ databases">
        <title>Draft Genome Sequence of Malassezia furfur CBS1878 and Malassezia pachydermatis CBS1879.</title>
        <authorList>
            <person name="Triana S."/>
            <person name="Ohm R."/>
            <person name="Gonzalez A."/>
            <person name="DeCock H."/>
            <person name="Restrepo S."/>
            <person name="Celis A."/>
        </authorList>
    </citation>
    <scope>NUCLEOTIDE SEQUENCE [LARGE SCALE GENOMIC DNA]</scope>
    <source>
        <strain evidence="9 10">CBS 1879</strain>
    </source>
</reference>
<dbReference type="PANTHER" id="PTHR46030">
    <property type="entry name" value="ALPHA-KETOGLUTARATE-DEPENDENT DIOXYGENASE ALKB HOMOLOG 6"/>
    <property type="match status" value="1"/>
</dbReference>
<dbReference type="GO" id="GO:0051213">
    <property type="term" value="F:dioxygenase activity"/>
    <property type="evidence" value="ECO:0007669"/>
    <property type="project" value="UniProtKB-KW"/>
</dbReference>
<dbReference type="RefSeq" id="XP_017992649.1">
    <property type="nucleotide sequence ID" value="XM_018135364.1"/>
</dbReference>
<evidence type="ECO:0000256" key="1">
    <source>
        <dbReference type="ARBA" id="ARBA00004123"/>
    </source>
</evidence>
<name>A0A0M8MQW7_9BASI</name>
<proteinExistence type="inferred from homology"/>
<keyword evidence="7" id="KW-0539">Nucleus</keyword>
<feature type="domain" description="Fe2OG dioxygenase" evidence="8">
    <location>
        <begin position="100"/>
        <end position="225"/>
    </location>
</feature>
<dbReference type="EMBL" id="LGAV01000003">
    <property type="protein sequence ID" value="KOS15017.1"/>
    <property type="molecule type" value="Genomic_DNA"/>
</dbReference>
<comment type="similarity">
    <text evidence="2">Belongs to the alkB family.</text>
</comment>
<evidence type="ECO:0000256" key="6">
    <source>
        <dbReference type="ARBA" id="ARBA00023004"/>
    </source>
</evidence>
<organism evidence="9 10">
    <name type="scientific">Malassezia pachydermatis</name>
    <dbReference type="NCBI Taxonomy" id="77020"/>
    <lineage>
        <taxon>Eukaryota</taxon>
        <taxon>Fungi</taxon>
        <taxon>Dikarya</taxon>
        <taxon>Basidiomycota</taxon>
        <taxon>Ustilaginomycotina</taxon>
        <taxon>Malasseziomycetes</taxon>
        <taxon>Malasseziales</taxon>
        <taxon>Malasseziaceae</taxon>
        <taxon>Malassezia</taxon>
    </lineage>
</organism>
<comment type="subcellular location">
    <subcellularLocation>
        <location evidence="1">Nucleus</location>
    </subcellularLocation>
</comment>
<dbReference type="Pfam" id="PF13532">
    <property type="entry name" value="2OG-FeII_Oxy_2"/>
    <property type="match status" value="1"/>
</dbReference>
<keyword evidence="10" id="KW-1185">Reference proteome</keyword>
<dbReference type="GO" id="GO:0046872">
    <property type="term" value="F:metal ion binding"/>
    <property type="evidence" value="ECO:0007669"/>
    <property type="project" value="UniProtKB-KW"/>
</dbReference>